<sequence>MPDLTDAAEMARVDPALFARVAASYSGDHDLSDALWWRMHPFEPGPSGAVSPRAQMRDLQEAAYSAVSDEAIRDSALARLAELESEVSTEDAQLTDALRRAIEDRPEQSHPDATHDADTPPSAAGRAAAGVRALALPVLLAALVGAVVTAAVLQTAAPPAELAAGSTPPTSAPARNAALDRLLDDQADGDRPQGVIATGMFLSGIELSSVRKLDVSSADPDVAADAGAAAVYIARDVDDLICLEAQRLDGQLVEGCAKRSVVEDSGLRITWSVADPLGDAAGSSFSLVSVELRPDGTITTTQARSSASSTPTADDELAASYDGHVAAYECFVHAGYTLSTPPTFAEYAAQEAGTRWSPWSEVVPGYALERAVANCDIPAG</sequence>
<keyword evidence="1" id="KW-0175">Coiled coil</keyword>
<dbReference type="RefSeq" id="WP_136425675.1">
    <property type="nucleotide sequence ID" value="NZ_SSSM01000001.1"/>
</dbReference>
<reference evidence="3 4" key="1">
    <citation type="submission" date="2019-04" db="EMBL/GenBank/DDBJ databases">
        <authorList>
            <person name="Jiang L."/>
        </authorList>
    </citation>
    <scope>NUCLEOTIDE SEQUENCE [LARGE SCALE GENOMIC DNA]</scope>
    <source>
        <strain evidence="3 4">YIM 131853</strain>
    </source>
</reference>
<gene>
    <name evidence="3" type="ORF">E6C64_00510</name>
</gene>
<dbReference type="AlphaFoldDB" id="A0A4S4FRA1"/>
<dbReference type="OrthoDB" id="5126396at2"/>
<accession>A0A4S4FRA1</accession>
<dbReference type="Proteomes" id="UP000309133">
    <property type="component" value="Unassembled WGS sequence"/>
</dbReference>
<evidence type="ECO:0000313" key="4">
    <source>
        <dbReference type="Proteomes" id="UP000309133"/>
    </source>
</evidence>
<dbReference type="EMBL" id="SSSM01000001">
    <property type="protein sequence ID" value="THG32894.1"/>
    <property type="molecule type" value="Genomic_DNA"/>
</dbReference>
<feature type="coiled-coil region" evidence="1">
    <location>
        <begin position="73"/>
        <end position="100"/>
    </location>
</feature>
<evidence type="ECO:0000256" key="1">
    <source>
        <dbReference type="SAM" id="Coils"/>
    </source>
</evidence>
<evidence type="ECO:0000313" key="3">
    <source>
        <dbReference type="EMBL" id="THG32894.1"/>
    </source>
</evidence>
<protein>
    <submittedName>
        <fullName evidence="3">Uncharacterized protein</fullName>
    </submittedName>
</protein>
<keyword evidence="4" id="KW-1185">Reference proteome</keyword>
<proteinExistence type="predicted"/>
<organism evidence="3 4">
    <name type="scientific">Naasia lichenicola</name>
    <dbReference type="NCBI Taxonomy" id="2565933"/>
    <lineage>
        <taxon>Bacteria</taxon>
        <taxon>Bacillati</taxon>
        <taxon>Actinomycetota</taxon>
        <taxon>Actinomycetes</taxon>
        <taxon>Micrococcales</taxon>
        <taxon>Microbacteriaceae</taxon>
        <taxon>Naasia</taxon>
    </lineage>
</organism>
<feature type="region of interest" description="Disordered" evidence="2">
    <location>
        <begin position="105"/>
        <end position="124"/>
    </location>
</feature>
<name>A0A4S4FRA1_9MICO</name>
<evidence type="ECO:0000256" key="2">
    <source>
        <dbReference type="SAM" id="MobiDB-lite"/>
    </source>
</evidence>
<comment type="caution">
    <text evidence="3">The sequence shown here is derived from an EMBL/GenBank/DDBJ whole genome shotgun (WGS) entry which is preliminary data.</text>
</comment>
<feature type="compositionally biased region" description="Basic and acidic residues" evidence="2">
    <location>
        <begin position="105"/>
        <end position="118"/>
    </location>
</feature>